<dbReference type="AlphaFoldDB" id="A0A081PGS0"/>
<evidence type="ECO:0000313" key="1">
    <source>
        <dbReference type="EMBL" id="KEQ29893.1"/>
    </source>
</evidence>
<accession>A0A081PGS0</accession>
<comment type="caution">
    <text evidence="1">The sequence shown here is derived from an EMBL/GenBank/DDBJ whole genome shotgun (WGS) entry which is preliminary data.</text>
</comment>
<dbReference type="OrthoDB" id="653988at2"/>
<name>A0A081PGS0_9SPHI</name>
<evidence type="ECO:0000313" key="2">
    <source>
        <dbReference type="Proteomes" id="UP000028007"/>
    </source>
</evidence>
<reference evidence="1 2" key="1">
    <citation type="journal article" date="1992" name="Int. J. Syst. Bacteriol.">
        <title>Sphingobacterium antarcticus sp. nov. a Psychrotrophic Bacterium from the Soils of Schirmacher Oasis, Antarctica.</title>
        <authorList>
            <person name="Shivaji S."/>
            <person name="Ray M.K."/>
            <person name="Rao N.S."/>
            <person name="Saiserr L."/>
            <person name="Jagannadham M.V."/>
            <person name="Kumar G.S."/>
            <person name="Reddy G."/>
            <person name="Bhargava P.M."/>
        </authorList>
    </citation>
    <scope>NUCLEOTIDE SEQUENCE [LARGE SCALE GENOMIC DNA]</scope>
    <source>
        <strain evidence="1 2">4BY</strain>
    </source>
</reference>
<dbReference type="EMBL" id="JNFF01000057">
    <property type="protein sequence ID" value="KEQ29893.1"/>
    <property type="molecule type" value="Genomic_DNA"/>
</dbReference>
<keyword evidence="2" id="KW-1185">Reference proteome</keyword>
<dbReference type="RefSeq" id="WP_037441035.1">
    <property type="nucleotide sequence ID" value="NZ_JNFF01000057.1"/>
</dbReference>
<dbReference type="Proteomes" id="UP000028007">
    <property type="component" value="Unassembled WGS sequence"/>
</dbReference>
<gene>
    <name evidence="1" type="ORF">N180_13875</name>
</gene>
<proteinExistence type="predicted"/>
<protein>
    <submittedName>
        <fullName evidence="1">Uncharacterized protein</fullName>
    </submittedName>
</protein>
<dbReference type="eggNOG" id="ENOG502ZAIK">
    <property type="taxonomic scope" value="Bacteria"/>
</dbReference>
<sequence>MHEIEPFYRWRDDYIAAEDPRSPFYNTEYSEFYFDKQLYNYLIHPQWDDFGSTTLYIKVLYTDYERQYSIIEFIGEWNDAISNDIMLLKREILELMIDEGIHKFILIGENVLNFHSSEDSYYEEWFQDVEDGWIAGINFTPHVIEEFRSSNIDYYINFGGQLDDLAWRTLKPVQIFKKVEEILTKRLGA</sequence>
<organism evidence="1 2">
    <name type="scientific">Pedobacter antarcticus 4BY</name>
    <dbReference type="NCBI Taxonomy" id="1358423"/>
    <lineage>
        <taxon>Bacteria</taxon>
        <taxon>Pseudomonadati</taxon>
        <taxon>Bacteroidota</taxon>
        <taxon>Sphingobacteriia</taxon>
        <taxon>Sphingobacteriales</taxon>
        <taxon>Sphingobacteriaceae</taxon>
        <taxon>Pedobacter</taxon>
    </lineage>
</organism>